<gene>
    <name evidence="7" type="ORF">V9T40_014547</name>
</gene>
<keyword evidence="8" id="KW-1185">Reference proteome</keyword>
<protein>
    <submittedName>
        <fullName evidence="7">Uncharacterized protein</fullName>
    </submittedName>
</protein>
<keyword evidence="5" id="KW-0378">Hydrolase</keyword>
<evidence type="ECO:0000256" key="5">
    <source>
        <dbReference type="ARBA" id="ARBA00022801"/>
    </source>
</evidence>
<dbReference type="SUPFAM" id="SSF53474">
    <property type="entry name" value="alpha/beta-Hydrolases"/>
    <property type="match status" value="1"/>
</dbReference>
<dbReference type="Pfam" id="PF00450">
    <property type="entry name" value="Peptidase_S10"/>
    <property type="match status" value="1"/>
</dbReference>
<dbReference type="InterPro" id="IPR029058">
    <property type="entry name" value="AB_hydrolase_fold"/>
</dbReference>
<sequence length="547" mass="61604">MVLLLVSVYSCNAVVIRIKPVRIVSYSKNHTSISSPSPSKISALTVVTSSSVTSPVTMKEILPATEKDESTSIAAHPTKAATVMPTTAALPAATNLPEVSSETPATKSQVTTVDEITKSAETPKPTTVFTAPIVPAKNLTDRAGFFRTSLHTRLFYWFFRSKFNPADPLVVWLQGQPNASSMYGAFDETGPYYINPQTKSIAARQYSWSNSFNVLYLDPHPGCGFSHSDDPSEYSVSYERVAKGILKALKQFFSLYPQLMANKLYLAAQSVGAKYAVVVAHAILQTVHRFRLNLKGVLLGGAVIDEYQLANYDCRMLAFGLVDLKTMDEMAQPQDYMAALIRTEAYSRAAEYWHQQVFHFFTQAGYQSPYDVRWVNTFWDSFVADYMNQANVRKELKMGTLKFQPAAKAYITSETLRPLQILIRELLTSIKVLLYHGQFDMFAPITHSIEFLNKFNWPENLDFYSSKRRNWYIGKRLAGYWSNNQNLTVLLIRNAGHMVGATQPESMLQMLQDFTSDKFEYSYRYKFTSSNWASSTDVIIDEDGEGV</sequence>
<dbReference type="InterPro" id="IPR001563">
    <property type="entry name" value="Peptidase_S10"/>
</dbReference>
<dbReference type="Gene3D" id="3.40.50.1820">
    <property type="entry name" value="alpha/beta hydrolase"/>
    <property type="match status" value="1"/>
</dbReference>
<dbReference type="GO" id="GO:0006508">
    <property type="term" value="P:proteolysis"/>
    <property type="evidence" value="ECO:0007669"/>
    <property type="project" value="UniProtKB-KW"/>
</dbReference>
<organism evidence="7 8">
    <name type="scientific">Parthenolecanium corni</name>
    <dbReference type="NCBI Taxonomy" id="536013"/>
    <lineage>
        <taxon>Eukaryota</taxon>
        <taxon>Metazoa</taxon>
        <taxon>Ecdysozoa</taxon>
        <taxon>Arthropoda</taxon>
        <taxon>Hexapoda</taxon>
        <taxon>Insecta</taxon>
        <taxon>Pterygota</taxon>
        <taxon>Neoptera</taxon>
        <taxon>Paraneoptera</taxon>
        <taxon>Hemiptera</taxon>
        <taxon>Sternorrhyncha</taxon>
        <taxon>Coccoidea</taxon>
        <taxon>Coccidae</taxon>
        <taxon>Parthenolecanium</taxon>
    </lineage>
</organism>
<evidence type="ECO:0000313" key="8">
    <source>
        <dbReference type="Proteomes" id="UP001367676"/>
    </source>
</evidence>
<evidence type="ECO:0000313" key="7">
    <source>
        <dbReference type="EMBL" id="KAK7572075.1"/>
    </source>
</evidence>
<dbReference type="PRINTS" id="PR00724">
    <property type="entry name" value="CRBOXYPTASEC"/>
</dbReference>
<dbReference type="GO" id="GO:0004185">
    <property type="term" value="F:serine-type carboxypeptidase activity"/>
    <property type="evidence" value="ECO:0007669"/>
    <property type="project" value="InterPro"/>
</dbReference>
<keyword evidence="6" id="KW-0325">Glycoprotein</keyword>
<reference evidence="7 8" key="1">
    <citation type="submission" date="2024-03" db="EMBL/GenBank/DDBJ databases">
        <title>Adaptation during the transition from Ophiocordyceps entomopathogen to insect associate is accompanied by gene loss and intensified selection.</title>
        <authorList>
            <person name="Ward C.M."/>
            <person name="Onetto C.A."/>
            <person name="Borneman A.R."/>
        </authorList>
    </citation>
    <scope>NUCLEOTIDE SEQUENCE [LARGE SCALE GENOMIC DNA]</scope>
    <source>
        <strain evidence="7">AWRI1</strain>
        <tissue evidence="7">Single Adult Female</tissue>
    </source>
</reference>
<comment type="caution">
    <text evidence="7">The sequence shown here is derived from an EMBL/GenBank/DDBJ whole genome shotgun (WGS) entry which is preliminary data.</text>
</comment>
<evidence type="ECO:0000256" key="1">
    <source>
        <dbReference type="ARBA" id="ARBA00009431"/>
    </source>
</evidence>
<proteinExistence type="inferred from homology"/>
<accession>A0AAN9T4U9</accession>
<dbReference type="Proteomes" id="UP001367676">
    <property type="component" value="Unassembled WGS sequence"/>
</dbReference>
<dbReference type="AlphaFoldDB" id="A0AAN9T4U9"/>
<evidence type="ECO:0000256" key="4">
    <source>
        <dbReference type="ARBA" id="ARBA00022729"/>
    </source>
</evidence>
<name>A0AAN9T4U9_9HEMI</name>
<evidence type="ECO:0000256" key="6">
    <source>
        <dbReference type="ARBA" id="ARBA00023180"/>
    </source>
</evidence>
<dbReference type="PANTHER" id="PTHR11802:SF472">
    <property type="entry name" value="SERINE CARBOXYPEPTIDASE CPVL-RELATED"/>
    <property type="match status" value="1"/>
</dbReference>
<evidence type="ECO:0000256" key="3">
    <source>
        <dbReference type="ARBA" id="ARBA00022670"/>
    </source>
</evidence>
<keyword evidence="3" id="KW-0645">Protease</keyword>
<evidence type="ECO:0000256" key="2">
    <source>
        <dbReference type="ARBA" id="ARBA00022645"/>
    </source>
</evidence>
<dbReference type="EMBL" id="JBBCAQ010000038">
    <property type="protein sequence ID" value="KAK7572075.1"/>
    <property type="molecule type" value="Genomic_DNA"/>
</dbReference>
<comment type="similarity">
    <text evidence="1">Belongs to the peptidase S10 family.</text>
</comment>
<keyword evidence="4" id="KW-0732">Signal</keyword>
<keyword evidence="2" id="KW-0121">Carboxypeptidase</keyword>
<dbReference type="PANTHER" id="PTHR11802">
    <property type="entry name" value="SERINE PROTEASE FAMILY S10 SERINE CARBOXYPEPTIDASE"/>
    <property type="match status" value="1"/>
</dbReference>